<evidence type="ECO:0000259" key="4">
    <source>
        <dbReference type="Pfam" id="PF08652"/>
    </source>
</evidence>
<feature type="compositionally biased region" description="Low complexity" evidence="3">
    <location>
        <begin position="102"/>
        <end position="129"/>
    </location>
</feature>
<dbReference type="FunCoup" id="V4TJ29">
    <property type="interactions" value="2068"/>
</dbReference>
<dbReference type="EC" id="3.6.1.-" evidence="2"/>
<evidence type="ECO:0000256" key="1">
    <source>
        <dbReference type="ARBA" id="ARBA00006562"/>
    </source>
</evidence>
<dbReference type="GO" id="GO:0004518">
    <property type="term" value="F:nuclease activity"/>
    <property type="evidence" value="ECO:0007669"/>
    <property type="project" value="UniProtKB-KW"/>
</dbReference>
<accession>V4TJ29</accession>
<name>V4TJ29_CITCL</name>
<dbReference type="GO" id="GO:0005634">
    <property type="term" value="C:nucleus"/>
    <property type="evidence" value="ECO:0007669"/>
    <property type="project" value="UniProtKB-SubCell"/>
</dbReference>
<dbReference type="Proteomes" id="UP000030687">
    <property type="component" value="Unassembled WGS sequence"/>
</dbReference>
<dbReference type="EMBL" id="KI536661">
    <property type="protein sequence ID" value="ESR53392.1"/>
    <property type="molecule type" value="Genomic_DNA"/>
</dbReference>
<dbReference type="AlphaFoldDB" id="V4TJ29"/>
<keyword evidence="2" id="KW-0479">Metal-binding</keyword>
<keyword evidence="2" id="KW-0539">Nucleus</keyword>
<organism evidence="5 6">
    <name type="scientific">Citrus clementina</name>
    <name type="common">Clementine</name>
    <name type="synonym">Citrus deliciosa x Citrus sinensis</name>
    <dbReference type="NCBI Taxonomy" id="85681"/>
    <lineage>
        <taxon>Eukaryota</taxon>
        <taxon>Viridiplantae</taxon>
        <taxon>Streptophyta</taxon>
        <taxon>Embryophyta</taxon>
        <taxon>Tracheophyta</taxon>
        <taxon>Spermatophyta</taxon>
        <taxon>Magnoliopsida</taxon>
        <taxon>eudicotyledons</taxon>
        <taxon>Gunneridae</taxon>
        <taxon>Pentapetalae</taxon>
        <taxon>rosids</taxon>
        <taxon>malvids</taxon>
        <taxon>Sapindales</taxon>
        <taxon>Rutaceae</taxon>
        <taxon>Aurantioideae</taxon>
        <taxon>Citrus</taxon>
    </lineage>
</organism>
<comment type="function">
    <text evidence="2">Decapping enzyme for NAD-capped RNAs: specifically hydrolyzes the nicotinamide adenine dinucleotide (NAD) cap from a subset of RNAs by removing the entire NAD moiety from the 5'-end of an NAD-capped RNA.</text>
</comment>
<comment type="cofactor">
    <cofactor evidence="2">
        <name>a divalent metal cation</name>
        <dbReference type="ChEBI" id="CHEBI:60240"/>
    </cofactor>
</comment>
<dbReference type="OMA" id="NRNEPWE"/>
<dbReference type="InterPro" id="IPR013961">
    <property type="entry name" value="RAI1"/>
</dbReference>
<evidence type="ECO:0000313" key="5">
    <source>
        <dbReference type="EMBL" id="ESR53392.1"/>
    </source>
</evidence>
<keyword evidence="2" id="KW-0547">Nucleotide-binding</keyword>
<keyword evidence="2" id="KW-0694">RNA-binding</keyword>
<dbReference type="eggNOG" id="KOG1982">
    <property type="taxonomic scope" value="Eukaryota"/>
</dbReference>
<comment type="subcellular location">
    <subcellularLocation>
        <location evidence="2">Nucleus</location>
    </subcellularLocation>
</comment>
<comment type="similarity">
    <text evidence="1 2">Belongs to the DXO/Dom3Z family.</text>
</comment>
<feature type="compositionally biased region" description="Gly residues" evidence="3">
    <location>
        <begin position="144"/>
        <end position="156"/>
    </location>
</feature>
<keyword evidence="2" id="KW-0378">Hydrolase</keyword>
<keyword evidence="6" id="KW-1185">Reference proteome</keyword>
<dbReference type="InterPro" id="IPR039039">
    <property type="entry name" value="RAI1-like_fam"/>
</dbReference>
<gene>
    <name evidence="5" type="ORF">CICLE_v10019303mg</name>
</gene>
<dbReference type="Gramene" id="ESR53392">
    <property type="protein sequence ID" value="ESR53392"/>
    <property type="gene ID" value="CICLE_v10019303mg"/>
</dbReference>
<evidence type="ECO:0000313" key="6">
    <source>
        <dbReference type="Proteomes" id="UP000030687"/>
    </source>
</evidence>
<evidence type="ECO:0000256" key="2">
    <source>
        <dbReference type="RuleBase" id="RU367113"/>
    </source>
</evidence>
<dbReference type="STRING" id="85681.V4TJ29"/>
<dbReference type="GO" id="GO:0003723">
    <property type="term" value="F:RNA binding"/>
    <property type="evidence" value="ECO:0007669"/>
    <property type="project" value="UniProtKB-KW"/>
</dbReference>
<dbReference type="GO" id="GO:0046872">
    <property type="term" value="F:metal ion binding"/>
    <property type="evidence" value="ECO:0007669"/>
    <property type="project" value="UniProtKB-KW"/>
</dbReference>
<dbReference type="GO" id="GO:0000166">
    <property type="term" value="F:nucleotide binding"/>
    <property type="evidence" value="ECO:0007669"/>
    <property type="project" value="UniProtKB-KW"/>
</dbReference>
<dbReference type="GO" id="GO:0000956">
    <property type="term" value="P:nuclear-transcribed mRNA catabolic process"/>
    <property type="evidence" value="ECO:0007669"/>
    <property type="project" value="TreeGrafter"/>
</dbReference>
<feature type="domain" description="RAI1-like" evidence="4">
    <location>
        <begin position="308"/>
        <end position="592"/>
    </location>
</feature>
<sequence length="629" mass="70375">MNFLYRKGYSENSIINLLSRSRPKRYIHIPNRIVLSESAYCFAIGINKARLDSGTRKFVKSKTQNNLSIVHPKTSMDFPDQDVDVFGEEYGNNHELEGGTHESSASSSSSSSSTSSSRSSSSSASSSSNGSGGGESSSASGSASSGGGAAGLGVEGGGEEESGEEVENTLNLNSKNYEDYNYNHTRDLFGDDDDDDEVVVVEEDDKDLFGSDNEAYCRTSAISPYPIPVLPVVRNNNNHGGRGGFGRGRWPNDRGGVGILPRPGYPPRQGGYGHGSRFSNGRQDERFVSEFKLSRSEETLSRKVVAFQEPCELAQYSRVEGGDVYFDDRSLRLFKRLISEDVGADLNEGFDTFIEKKELGSEGFGDLLSCIRNRNIPLQNMHFVTFRNNLNKILATAYIRNEAWAMGVHKRNGVVYLDVHKVQERPKSELDRRRCYWGYCFESLATEDPRRADGEGIHHIDANVEFCAVMKTKLGAHRLLMGAEMDCCDSTDDGRRFYVELKTSRELDYHTEERFEREKLLKFWIQSFLAGVPFIVVGFRDDAGRLVRTERLRTKDITHRVKMKNYWQGGVCLAFADEVLCWLYGTVKESETLTFISENLLSSFVAMLCLGSNNFTIIKCNCCDCVTFR</sequence>
<dbReference type="Pfam" id="PF08652">
    <property type="entry name" value="RAI1"/>
    <property type="match status" value="1"/>
</dbReference>
<dbReference type="PANTHER" id="PTHR12395">
    <property type="entry name" value="DOM-3 RELATED"/>
    <property type="match status" value="1"/>
</dbReference>
<reference evidence="5 6" key="1">
    <citation type="submission" date="2013-10" db="EMBL/GenBank/DDBJ databases">
        <authorList>
            <consortium name="International Citrus Genome Consortium"/>
            <person name="Jenkins J."/>
            <person name="Schmutz J."/>
            <person name="Prochnik S."/>
            <person name="Rokhsar D."/>
            <person name="Gmitter F."/>
            <person name="Ollitrault P."/>
            <person name="Machado M."/>
            <person name="Talon M."/>
            <person name="Wincker P."/>
            <person name="Jaillon O."/>
            <person name="Morgante M."/>
        </authorList>
    </citation>
    <scope>NUCLEOTIDE SEQUENCE</scope>
    <source>
        <strain evidence="6">cv. Clemenules</strain>
    </source>
</reference>
<keyword evidence="2" id="KW-0540">Nuclease</keyword>
<dbReference type="PANTHER" id="PTHR12395:SF9">
    <property type="entry name" value="DECAPPING AND EXORIBONUCLEASE PROTEIN"/>
    <property type="match status" value="1"/>
</dbReference>
<dbReference type="GO" id="GO:0110155">
    <property type="term" value="P:NAD-cap decapping"/>
    <property type="evidence" value="ECO:0007669"/>
    <property type="project" value="TreeGrafter"/>
</dbReference>
<proteinExistence type="inferred from homology"/>
<dbReference type="GO" id="GO:0005829">
    <property type="term" value="C:cytosol"/>
    <property type="evidence" value="ECO:0007669"/>
    <property type="project" value="TreeGrafter"/>
</dbReference>
<feature type="compositionally biased region" description="Basic and acidic residues" evidence="3">
    <location>
        <begin position="91"/>
        <end position="100"/>
    </location>
</feature>
<evidence type="ECO:0000256" key="3">
    <source>
        <dbReference type="SAM" id="MobiDB-lite"/>
    </source>
</evidence>
<dbReference type="InParanoid" id="V4TJ29"/>
<feature type="region of interest" description="Disordered" evidence="3">
    <location>
        <begin position="71"/>
        <end position="167"/>
    </location>
</feature>
<protein>
    <recommendedName>
        <fullName evidence="2">Decapping nuclease</fullName>
        <ecNumber evidence="2">3.6.1.-</ecNumber>
    </recommendedName>
</protein>
<dbReference type="GO" id="GO:0034353">
    <property type="term" value="F:mRNA 5'-diphosphatase activity"/>
    <property type="evidence" value="ECO:0007669"/>
    <property type="project" value="TreeGrafter"/>
</dbReference>
<feature type="compositionally biased region" description="Acidic residues" evidence="3">
    <location>
        <begin position="157"/>
        <end position="167"/>
    </location>
</feature>